<evidence type="ECO:0000259" key="2">
    <source>
        <dbReference type="PROSITE" id="PS50966"/>
    </source>
</evidence>
<dbReference type="InterPro" id="IPR007527">
    <property type="entry name" value="Znf_SWIM"/>
</dbReference>
<dbReference type="AlphaFoldDB" id="M0AHR5"/>
<feature type="domain" description="SWIM-type" evidence="2">
    <location>
        <begin position="52"/>
        <end position="87"/>
    </location>
</feature>
<keyword evidence="4" id="KW-1185">Reference proteome</keyword>
<comment type="caution">
    <text evidence="3">The sequence shown here is derived from an EMBL/GenBank/DDBJ whole genome shotgun (WGS) entry which is preliminary data.</text>
</comment>
<dbReference type="eggNOG" id="arCOG08141">
    <property type="taxonomic scope" value="Archaea"/>
</dbReference>
<sequence>MSISPSAHPIERLEPTQRTLRRAQYEAFEFELVAQGVLVRNASHANPGDHEYLVTIEDGLPHSCPCPADEHYQGACKHRVAVAIRTSVLETARNVQRIRELNTCKCRSKKLCGNLL</sequence>
<evidence type="ECO:0000313" key="4">
    <source>
        <dbReference type="Proteomes" id="UP000011554"/>
    </source>
</evidence>
<proteinExistence type="predicted"/>
<dbReference type="STRING" id="29540.C481_20371"/>
<name>M0AHR5_NATA1</name>
<keyword evidence="1" id="KW-0862">Zinc</keyword>
<reference evidence="3 4" key="1">
    <citation type="journal article" date="2014" name="PLoS Genet.">
        <title>Phylogenetically driven sequencing of extremely halophilic archaea reveals strategies for static and dynamic osmo-response.</title>
        <authorList>
            <person name="Becker E.A."/>
            <person name="Seitzer P.M."/>
            <person name="Tritt A."/>
            <person name="Larsen D."/>
            <person name="Krusor M."/>
            <person name="Yao A.I."/>
            <person name="Wu D."/>
            <person name="Madern D."/>
            <person name="Eisen J.A."/>
            <person name="Darling A.E."/>
            <person name="Facciotti M.T."/>
        </authorList>
    </citation>
    <scope>NUCLEOTIDE SEQUENCE [LARGE SCALE GENOMIC DNA]</scope>
    <source>
        <strain evidence="3 4">DSM 12278</strain>
    </source>
</reference>
<dbReference type="RefSeq" id="WP_006111168.1">
    <property type="nucleotide sequence ID" value="NZ_AOIO01000041.1"/>
</dbReference>
<dbReference type="Proteomes" id="UP000011554">
    <property type="component" value="Unassembled WGS sequence"/>
</dbReference>
<keyword evidence="1" id="KW-0479">Metal-binding</keyword>
<organism evidence="3 4">
    <name type="scientific">Natrialba asiatica (strain ATCC 700177 / DSM 12278 / JCM 9576 / FERM P-10747 / NBRC 102637 / 172P1)</name>
    <dbReference type="NCBI Taxonomy" id="29540"/>
    <lineage>
        <taxon>Archaea</taxon>
        <taxon>Methanobacteriati</taxon>
        <taxon>Methanobacteriota</taxon>
        <taxon>Stenosarchaea group</taxon>
        <taxon>Halobacteria</taxon>
        <taxon>Halobacteriales</taxon>
        <taxon>Natrialbaceae</taxon>
        <taxon>Natrialba</taxon>
    </lineage>
</organism>
<protein>
    <submittedName>
        <fullName evidence="3">Zinc finger SWIM domain protein</fullName>
    </submittedName>
</protein>
<dbReference type="OrthoDB" id="189856at2157"/>
<dbReference type="EMBL" id="AOIO01000041">
    <property type="protein sequence ID" value="ELY97442.1"/>
    <property type="molecule type" value="Genomic_DNA"/>
</dbReference>
<dbReference type="PATRIC" id="fig|29540.5.peg.4140"/>
<keyword evidence="1" id="KW-0863">Zinc-finger</keyword>
<evidence type="ECO:0000313" key="3">
    <source>
        <dbReference type="EMBL" id="ELY97442.1"/>
    </source>
</evidence>
<dbReference type="Pfam" id="PF04434">
    <property type="entry name" value="SWIM"/>
    <property type="match status" value="1"/>
</dbReference>
<gene>
    <name evidence="3" type="ORF">C481_20371</name>
</gene>
<dbReference type="GO" id="GO:0008270">
    <property type="term" value="F:zinc ion binding"/>
    <property type="evidence" value="ECO:0007669"/>
    <property type="project" value="UniProtKB-KW"/>
</dbReference>
<evidence type="ECO:0000256" key="1">
    <source>
        <dbReference type="PROSITE-ProRule" id="PRU00325"/>
    </source>
</evidence>
<dbReference type="PROSITE" id="PS50966">
    <property type="entry name" value="ZF_SWIM"/>
    <property type="match status" value="1"/>
</dbReference>
<accession>M0AHR5</accession>